<keyword evidence="3" id="KW-0067">ATP-binding</keyword>
<evidence type="ECO:0000256" key="3">
    <source>
        <dbReference type="HAMAP-Rule" id="MF_00524"/>
    </source>
</evidence>
<gene>
    <name evidence="3" type="primary">glk</name>
    <name evidence="5" type="ORF">SDENCHOL_10954</name>
</gene>
<keyword evidence="3" id="KW-0324">Glycolysis</keyword>
<dbReference type="SUPFAM" id="SSF53067">
    <property type="entry name" value="Actin-like ATPase domain"/>
    <property type="match status" value="1"/>
</dbReference>
<keyword evidence="1 3" id="KW-0808">Transferase</keyword>
<sequence length="339" mass="35082">MILCGDIGGTKTLLALADKAADGRLRIHFQRRYLARDYPDFAAPFADFIAAAAAAGQPPHTIRSGCLAVAGPIETQGRSARLTNLPWRIDADALAAQQACGPLRLVNDFVAAAAGIAALDDDALVTLQAGQPLDHAPRVIVGAGTGLGTASLVWQNDGQGRGRYRILPGEGGHCAFAPTDAEQAALWYWLAARLPSGRVTAEEVISGRGLLAIHDFLRTQHAADAADPRAAADPAAAISALAATAPHSLARRALDLFCRAYGAFAGDLALLLLARGGVYIAGGIAAQILPLLRSGPFLAAFNAKAEHARLAALMPLHVVTDPDLGLKGAALLALSPDDD</sequence>
<evidence type="ECO:0000256" key="4">
    <source>
        <dbReference type="RuleBase" id="RU004046"/>
    </source>
</evidence>
<dbReference type="AlphaFoldDB" id="A0A7Z7MUQ0"/>
<dbReference type="RefSeq" id="WP_154716194.1">
    <property type="nucleotide sequence ID" value="NZ_LT837803.1"/>
</dbReference>
<protein>
    <recommendedName>
        <fullName evidence="3">Glucokinase</fullName>
        <ecNumber evidence="3">2.7.1.2</ecNumber>
    </recommendedName>
    <alternativeName>
        <fullName evidence="3">Glucose kinase</fullName>
    </alternativeName>
</protein>
<name>A0A7Z7MUQ0_9PROT</name>
<dbReference type="PANTHER" id="PTHR47363:SF1">
    <property type="entry name" value="GLUCOKINASE"/>
    <property type="match status" value="1"/>
</dbReference>
<keyword evidence="3" id="KW-0963">Cytoplasm</keyword>
<evidence type="ECO:0000313" key="6">
    <source>
        <dbReference type="Proteomes" id="UP000242886"/>
    </source>
</evidence>
<dbReference type="GO" id="GO:0004340">
    <property type="term" value="F:glucokinase activity"/>
    <property type="evidence" value="ECO:0007669"/>
    <property type="project" value="UniProtKB-UniRule"/>
</dbReference>
<feature type="binding site" evidence="3">
    <location>
        <begin position="5"/>
        <end position="10"/>
    </location>
    <ligand>
        <name>ATP</name>
        <dbReference type="ChEBI" id="CHEBI:30616"/>
    </ligand>
</feature>
<comment type="similarity">
    <text evidence="3 4">Belongs to the bacterial glucokinase family.</text>
</comment>
<dbReference type="InterPro" id="IPR003836">
    <property type="entry name" value="Glucokinase"/>
</dbReference>
<dbReference type="HAMAP" id="MF_00524">
    <property type="entry name" value="Glucokinase"/>
    <property type="match status" value="1"/>
</dbReference>
<comment type="subcellular location">
    <subcellularLocation>
        <location evidence="3">Cytoplasm</location>
    </subcellularLocation>
</comment>
<dbReference type="NCBIfam" id="TIGR00749">
    <property type="entry name" value="glk"/>
    <property type="match status" value="1"/>
</dbReference>
<accession>A0A7Z7MUQ0</accession>
<dbReference type="Gene3D" id="3.30.420.40">
    <property type="match status" value="1"/>
</dbReference>
<dbReference type="CDD" id="cd24008">
    <property type="entry name" value="ASKHA_NBD_GLK"/>
    <property type="match status" value="1"/>
</dbReference>
<keyword evidence="2 3" id="KW-0418">Kinase</keyword>
<dbReference type="Pfam" id="PF02685">
    <property type="entry name" value="Glucokinase"/>
    <property type="match status" value="1"/>
</dbReference>
<evidence type="ECO:0000256" key="2">
    <source>
        <dbReference type="ARBA" id="ARBA00022777"/>
    </source>
</evidence>
<evidence type="ECO:0000256" key="1">
    <source>
        <dbReference type="ARBA" id="ARBA00022679"/>
    </source>
</evidence>
<dbReference type="Proteomes" id="UP000242886">
    <property type="component" value="Chromosome SDENCHOL"/>
</dbReference>
<proteinExistence type="inferred from homology"/>
<organism evidence="5 6">
    <name type="scientific">Sterolibacterium denitrificans</name>
    <dbReference type="NCBI Taxonomy" id="157592"/>
    <lineage>
        <taxon>Bacteria</taxon>
        <taxon>Pseudomonadati</taxon>
        <taxon>Pseudomonadota</taxon>
        <taxon>Betaproteobacteria</taxon>
        <taxon>Nitrosomonadales</taxon>
        <taxon>Sterolibacteriaceae</taxon>
        <taxon>Sterolibacterium</taxon>
    </lineage>
</organism>
<reference evidence="5" key="1">
    <citation type="submission" date="2017-03" db="EMBL/GenBank/DDBJ databases">
        <authorList>
            <consortium name="AG Boll"/>
        </authorList>
    </citation>
    <scope>NUCLEOTIDE SEQUENCE [LARGE SCALE GENOMIC DNA]</scope>
    <source>
        <strain evidence="5">Chol</strain>
    </source>
</reference>
<evidence type="ECO:0000313" key="5">
    <source>
        <dbReference type="EMBL" id="SMB23937.1"/>
    </source>
</evidence>
<dbReference type="PANTHER" id="PTHR47363">
    <property type="entry name" value="GLUCOKINASE"/>
    <property type="match status" value="1"/>
</dbReference>
<dbReference type="EC" id="2.7.1.2" evidence="3"/>
<dbReference type="GO" id="GO:0005524">
    <property type="term" value="F:ATP binding"/>
    <property type="evidence" value="ECO:0007669"/>
    <property type="project" value="UniProtKB-UniRule"/>
</dbReference>
<keyword evidence="3" id="KW-0547">Nucleotide-binding</keyword>
<dbReference type="GO" id="GO:0005536">
    <property type="term" value="F:D-glucose binding"/>
    <property type="evidence" value="ECO:0007669"/>
    <property type="project" value="InterPro"/>
</dbReference>
<comment type="catalytic activity">
    <reaction evidence="3">
        <text>D-glucose + ATP = D-glucose 6-phosphate + ADP + H(+)</text>
        <dbReference type="Rhea" id="RHEA:17825"/>
        <dbReference type="ChEBI" id="CHEBI:4167"/>
        <dbReference type="ChEBI" id="CHEBI:15378"/>
        <dbReference type="ChEBI" id="CHEBI:30616"/>
        <dbReference type="ChEBI" id="CHEBI:61548"/>
        <dbReference type="ChEBI" id="CHEBI:456216"/>
        <dbReference type="EC" id="2.7.1.2"/>
    </reaction>
</comment>
<dbReference type="Gene3D" id="3.40.367.20">
    <property type="match status" value="1"/>
</dbReference>
<dbReference type="InterPro" id="IPR043129">
    <property type="entry name" value="ATPase_NBD"/>
</dbReference>
<dbReference type="GO" id="GO:0005737">
    <property type="term" value="C:cytoplasm"/>
    <property type="evidence" value="ECO:0007669"/>
    <property type="project" value="UniProtKB-SubCell"/>
</dbReference>
<dbReference type="GO" id="GO:0006096">
    <property type="term" value="P:glycolytic process"/>
    <property type="evidence" value="ECO:0007669"/>
    <property type="project" value="UniProtKB-UniRule"/>
</dbReference>
<keyword evidence="6" id="KW-1185">Reference proteome</keyword>
<dbReference type="EMBL" id="LT837803">
    <property type="protein sequence ID" value="SMB23937.1"/>
    <property type="molecule type" value="Genomic_DNA"/>
</dbReference>